<evidence type="ECO:0000313" key="1">
    <source>
        <dbReference type="EMBL" id="CAH2211132.1"/>
    </source>
</evidence>
<evidence type="ECO:0000313" key="2">
    <source>
        <dbReference type="Proteomes" id="UP000838756"/>
    </source>
</evidence>
<organism evidence="1 2">
    <name type="scientific">Pararge aegeria aegeria</name>
    <dbReference type="NCBI Taxonomy" id="348720"/>
    <lineage>
        <taxon>Eukaryota</taxon>
        <taxon>Metazoa</taxon>
        <taxon>Ecdysozoa</taxon>
        <taxon>Arthropoda</taxon>
        <taxon>Hexapoda</taxon>
        <taxon>Insecta</taxon>
        <taxon>Pterygota</taxon>
        <taxon>Neoptera</taxon>
        <taxon>Endopterygota</taxon>
        <taxon>Lepidoptera</taxon>
        <taxon>Glossata</taxon>
        <taxon>Ditrysia</taxon>
        <taxon>Papilionoidea</taxon>
        <taxon>Nymphalidae</taxon>
        <taxon>Satyrinae</taxon>
        <taxon>Satyrini</taxon>
        <taxon>Parargina</taxon>
        <taxon>Pararge</taxon>
    </lineage>
</organism>
<accession>A0A8S4QND5</accession>
<dbReference type="EMBL" id="CAKXAJ010009316">
    <property type="protein sequence ID" value="CAH2211132.1"/>
    <property type="molecule type" value="Genomic_DNA"/>
</dbReference>
<comment type="caution">
    <text evidence="1">The sequence shown here is derived from an EMBL/GenBank/DDBJ whole genome shotgun (WGS) entry which is preliminary data.</text>
</comment>
<dbReference type="AlphaFoldDB" id="A0A8S4QND5"/>
<keyword evidence="2" id="KW-1185">Reference proteome</keyword>
<name>A0A8S4QND5_9NEOP</name>
<dbReference type="Proteomes" id="UP000838756">
    <property type="component" value="Unassembled WGS sequence"/>
</dbReference>
<protein>
    <submittedName>
        <fullName evidence="1">Jg5035 protein</fullName>
    </submittedName>
</protein>
<sequence>AIILTNTDEIKELELSKFFKDQVTVDNEKKKSAIILTNTDEIKELELSKFFKDQVTVDNEKKKS</sequence>
<proteinExistence type="predicted"/>
<gene>
    <name evidence="1" type="primary">jg5035</name>
    <name evidence="1" type="ORF">PAEG_LOCUS2969</name>
</gene>
<dbReference type="OrthoDB" id="10042902at2759"/>
<feature type="non-terminal residue" evidence="1">
    <location>
        <position position="1"/>
    </location>
</feature>
<reference evidence="1" key="1">
    <citation type="submission" date="2022-03" db="EMBL/GenBank/DDBJ databases">
        <authorList>
            <person name="Lindestad O."/>
        </authorList>
    </citation>
    <scope>NUCLEOTIDE SEQUENCE</scope>
</reference>